<organism evidence="2 3">
    <name type="scientific">Panaeolus cyanescens</name>
    <dbReference type="NCBI Taxonomy" id="181874"/>
    <lineage>
        <taxon>Eukaryota</taxon>
        <taxon>Fungi</taxon>
        <taxon>Dikarya</taxon>
        <taxon>Basidiomycota</taxon>
        <taxon>Agaricomycotina</taxon>
        <taxon>Agaricomycetes</taxon>
        <taxon>Agaricomycetidae</taxon>
        <taxon>Agaricales</taxon>
        <taxon>Agaricineae</taxon>
        <taxon>Galeropsidaceae</taxon>
        <taxon>Panaeolus</taxon>
    </lineage>
</organism>
<gene>
    <name evidence="2" type="ORF">CVT24_004382</name>
</gene>
<sequence>MSTNSSSSSFYHAELLRALREQAFGITSFSMTSSSPEQASASVVLLEGRSVNIKLTIQGYSVMGPCSGASGTGVHESIETLLRAISPLYQKRQHEALFAKLAKVS</sequence>
<dbReference type="InterPro" id="IPR007967">
    <property type="entry name" value="GSKIP_dom"/>
</dbReference>
<reference evidence="2 3" key="1">
    <citation type="journal article" date="2018" name="Evol. Lett.">
        <title>Horizontal gene cluster transfer increased hallucinogenic mushroom diversity.</title>
        <authorList>
            <person name="Reynolds H.T."/>
            <person name="Vijayakumar V."/>
            <person name="Gluck-Thaler E."/>
            <person name="Korotkin H.B."/>
            <person name="Matheny P.B."/>
            <person name="Slot J.C."/>
        </authorList>
    </citation>
    <scope>NUCLEOTIDE SEQUENCE [LARGE SCALE GENOMIC DNA]</scope>
    <source>
        <strain evidence="2 3">2629</strain>
    </source>
</reference>
<dbReference type="Gene3D" id="3.30.2280.10">
    <property type="entry name" value="Hypothetical protein (hspc210)"/>
    <property type="match status" value="1"/>
</dbReference>
<feature type="domain" description="GSKIP" evidence="1">
    <location>
        <begin position="13"/>
        <end position="103"/>
    </location>
</feature>
<comment type="caution">
    <text evidence="2">The sequence shown here is derived from an EMBL/GenBank/DDBJ whole genome shotgun (WGS) entry which is preliminary data.</text>
</comment>
<dbReference type="EMBL" id="NHTK01006116">
    <property type="protein sequence ID" value="PPQ63629.1"/>
    <property type="molecule type" value="Genomic_DNA"/>
</dbReference>
<protein>
    <recommendedName>
        <fullName evidence="1">GSKIP domain-containing protein</fullName>
    </recommendedName>
</protein>
<proteinExistence type="predicted"/>
<dbReference type="AlphaFoldDB" id="A0A409VC88"/>
<keyword evidence="3" id="KW-1185">Reference proteome</keyword>
<accession>A0A409VC88</accession>
<dbReference type="OrthoDB" id="5804279at2759"/>
<evidence type="ECO:0000259" key="1">
    <source>
        <dbReference type="Pfam" id="PF05303"/>
    </source>
</evidence>
<dbReference type="SUPFAM" id="SSF103107">
    <property type="entry name" value="Hypothetical protein c14orf129, hspc210"/>
    <property type="match status" value="1"/>
</dbReference>
<evidence type="ECO:0000313" key="2">
    <source>
        <dbReference type="EMBL" id="PPQ63629.1"/>
    </source>
</evidence>
<evidence type="ECO:0000313" key="3">
    <source>
        <dbReference type="Proteomes" id="UP000284842"/>
    </source>
</evidence>
<dbReference type="InParanoid" id="A0A409VC88"/>
<dbReference type="InterPro" id="IPR023231">
    <property type="entry name" value="GSKIP_dom_sf"/>
</dbReference>
<dbReference type="Proteomes" id="UP000284842">
    <property type="component" value="Unassembled WGS sequence"/>
</dbReference>
<name>A0A409VC88_9AGAR</name>
<dbReference type="Pfam" id="PF05303">
    <property type="entry name" value="GSKIP_dom"/>
    <property type="match status" value="1"/>
</dbReference>